<reference evidence="5" key="1">
    <citation type="journal article" date="2020" name="Stud. Mycol.">
        <title>101 Dothideomycetes genomes: a test case for predicting lifestyles and emergence of pathogens.</title>
        <authorList>
            <person name="Haridas S."/>
            <person name="Albert R."/>
            <person name="Binder M."/>
            <person name="Bloem J."/>
            <person name="Labutti K."/>
            <person name="Salamov A."/>
            <person name="Andreopoulos B."/>
            <person name="Baker S."/>
            <person name="Barry K."/>
            <person name="Bills G."/>
            <person name="Bluhm B."/>
            <person name="Cannon C."/>
            <person name="Castanera R."/>
            <person name="Culley D."/>
            <person name="Daum C."/>
            <person name="Ezra D."/>
            <person name="Gonzalez J."/>
            <person name="Henrissat B."/>
            <person name="Kuo A."/>
            <person name="Liang C."/>
            <person name="Lipzen A."/>
            <person name="Lutzoni F."/>
            <person name="Magnuson J."/>
            <person name="Mondo S."/>
            <person name="Nolan M."/>
            <person name="Ohm R."/>
            <person name="Pangilinan J."/>
            <person name="Park H.-J."/>
            <person name="Ramirez L."/>
            <person name="Alfaro M."/>
            <person name="Sun H."/>
            <person name="Tritt A."/>
            <person name="Yoshinaga Y."/>
            <person name="Zwiers L.-H."/>
            <person name="Turgeon B."/>
            <person name="Goodwin S."/>
            <person name="Spatafora J."/>
            <person name="Crous P."/>
            <person name="Grigoriev I."/>
        </authorList>
    </citation>
    <scope>NUCLEOTIDE SEQUENCE</scope>
    <source>
        <strain evidence="5">CBS 107.79</strain>
    </source>
</reference>
<feature type="compositionally biased region" description="Low complexity" evidence="3">
    <location>
        <begin position="106"/>
        <end position="144"/>
    </location>
</feature>
<dbReference type="EMBL" id="ML976743">
    <property type="protein sequence ID" value="KAF1966655.1"/>
    <property type="molecule type" value="Genomic_DNA"/>
</dbReference>
<evidence type="ECO:0000313" key="6">
    <source>
        <dbReference type="Proteomes" id="UP000800036"/>
    </source>
</evidence>
<dbReference type="PROSITE" id="PS50174">
    <property type="entry name" value="G_PATCH"/>
    <property type="match status" value="1"/>
</dbReference>
<evidence type="ECO:0000256" key="1">
    <source>
        <dbReference type="ARBA" id="ARBA00043878"/>
    </source>
</evidence>
<dbReference type="GO" id="GO:0003676">
    <property type="term" value="F:nucleic acid binding"/>
    <property type="evidence" value="ECO:0007669"/>
    <property type="project" value="InterPro"/>
</dbReference>
<organism evidence="5 6">
    <name type="scientific">Bimuria novae-zelandiae CBS 107.79</name>
    <dbReference type="NCBI Taxonomy" id="1447943"/>
    <lineage>
        <taxon>Eukaryota</taxon>
        <taxon>Fungi</taxon>
        <taxon>Dikarya</taxon>
        <taxon>Ascomycota</taxon>
        <taxon>Pezizomycotina</taxon>
        <taxon>Dothideomycetes</taxon>
        <taxon>Pleosporomycetidae</taxon>
        <taxon>Pleosporales</taxon>
        <taxon>Massarineae</taxon>
        <taxon>Didymosphaeriaceae</taxon>
        <taxon>Bimuria</taxon>
    </lineage>
</organism>
<dbReference type="AlphaFoldDB" id="A0A6A5UP82"/>
<evidence type="ECO:0000256" key="3">
    <source>
        <dbReference type="SAM" id="MobiDB-lite"/>
    </source>
</evidence>
<accession>A0A6A5UP82</accession>
<protein>
    <recommendedName>
        <fullName evidence="4">G-patch domain-containing protein</fullName>
    </recommendedName>
</protein>
<keyword evidence="2" id="KW-0175">Coiled coil</keyword>
<name>A0A6A5UP82_9PLEO</name>
<sequence>MNAERLLKKQGWRGSGHSLDTTGRGIKKPLLISHKQDQNGLGHKKSAWKTDDQWWMRAFDESLQNLGTGQTSTLAQVQEKGINHGGLYGFFVKGEGLTGTITSEETTPAPTSGQSTPPTSVTSSESEQSDGSGSDSNSASSSSEEPSESSESEALSDSSETAKLKKNQNKKRKLNAADDAPASKKLKQGDGEPKAPVTEITTVLGTTGEDYWPRICAVRKTITRKVMAQTKARERMGVYGLYIATKQARDQKLKYYDDPNNPGKKISLKSAKIERQKNMRIDQKKLSQEMIADAMLKGDLPNHANWSREEILANYTNIEKAIKAIDRAHHELVKQRGKEAKKKRAQAAEVVRRQSIITAQLALLNPEKKANYEARAAEKGQSLGDYILRRVEKNEAKKAEKEAAEKSAKKLAKKAAKEAKKGKGPMFFVDTEGDTAGLVIWTPLEDGTCPIDPSIWEGRTVKDLPKPVREARRKWMEQQRNAR</sequence>
<evidence type="ECO:0000259" key="4">
    <source>
        <dbReference type="PROSITE" id="PS50174"/>
    </source>
</evidence>
<feature type="domain" description="G-patch" evidence="4">
    <location>
        <begin position="1"/>
        <end position="46"/>
    </location>
</feature>
<feature type="compositionally biased region" description="Low complexity" evidence="3">
    <location>
        <begin position="152"/>
        <end position="161"/>
    </location>
</feature>
<dbReference type="InterPro" id="IPR050656">
    <property type="entry name" value="PINX1"/>
</dbReference>
<gene>
    <name evidence="5" type="ORF">BU23DRAFT_560067</name>
</gene>
<feature type="compositionally biased region" description="Basic residues" evidence="3">
    <location>
        <begin position="164"/>
        <end position="174"/>
    </location>
</feature>
<keyword evidence="6" id="KW-1185">Reference proteome</keyword>
<dbReference type="OrthoDB" id="3366546at2759"/>
<dbReference type="PANTHER" id="PTHR23149">
    <property type="entry name" value="G PATCH DOMAIN CONTAINING PROTEIN"/>
    <property type="match status" value="1"/>
</dbReference>
<feature type="region of interest" description="Disordered" evidence="3">
    <location>
        <begin position="1"/>
        <end position="26"/>
    </location>
</feature>
<dbReference type="Proteomes" id="UP000800036">
    <property type="component" value="Unassembled WGS sequence"/>
</dbReference>
<dbReference type="InterPro" id="IPR000467">
    <property type="entry name" value="G_patch_dom"/>
</dbReference>
<comment type="function">
    <text evidence="1">Involved in rRNA-processing at A0, A1 and A2 sites and negatively regulates telomerase.</text>
</comment>
<feature type="region of interest" description="Disordered" evidence="3">
    <location>
        <begin position="100"/>
        <end position="197"/>
    </location>
</feature>
<evidence type="ECO:0000313" key="5">
    <source>
        <dbReference type="EMBL" id="KAF1966655.1"/>
    </source>
</evidence>
<dbReference type="PANTHER" id="PTHR23149:SF33">
    <property type="entry name" value="PROTEIN TMA23"/>
    <property type="match status" value="1"/>
</dbReference>
<proteinExistence type="predicted"/>
<feature type="coiled-coil region" evidence="2">
    <location>
        <begin position="389"/>
        <end position="421"/>
    </location>
</feature>
<evidence type="ECO:0000256" key="2">
    <source>
        <dbReference type="SAM" id="Coils"/>
    </source>
</evidence>